<accession>A0A814CDE1</accession>
<dbReference type="EMBL" id="CAJNOE010000121">
    <property type="protein sequence ID" value="CAF0942852.1"/>
    <property type="molecule type" value="Genomic_DNA"/>
</dbReference>
<reference evidence="2" key="1">
    <citation type="submission" date="2021-02" db="EMBL/GenBank/DDBJ databases">
        <authorList>
            <person name="Nowell W R."/>
        </authorList>
    </citation>
    <scope>NUCLEOTIDE SEQUENCE</scope>
</reference>
<dbReference type="OrthoDB" id="10074040at2759"/>
<dbReference type="EMBL" id="CAJOAY010003484">
    <property type="protein sequence ID" value="CAF4024644.1"/>
    <property type="molecule type" value="Genomic_DNA"/>
</dbReference>
<protein>
    <submittedName>
        <fullName evidence="2">Uncharacterized protein</fullName>
    </submittedName>
</protein>
<dbReference type="Gene3D" id="3.40.50.1000">
    <property type="entry name" value="HAD superfamily/HAD-like"/>
    <property type="match status" value="1"/>
</dbReference>
<evidence type="ECO:0000313" key="1">
    <source>
        <dbReference type="EMBL" id="CAF0928554.1"/>
    </source>
</evidence>
<dbReference type="SUPFAM" id="SSF56784">
    <property type="entry name" value="HAD-like"/>
    <property type="match status" value="1"/>
</dbReference>
<organism evidence="2 5">
    <name type="scientific">Adineta steineri</name>
    <dbReference type="NCBI Taxonomy" id="433720"/>
    <lineage>
        <taxon>Eukaryota</taxon>
        <taxon>Metazoa</taxon>
        <taxon>Spiralia</taxon>
        <taxon>Gnathifera</taxon>
        <taxon>Rotifera</taxon>
        <taxon>Eurotatoria</taxon>
        <taxon>Bdelloidea</taxon>
        <taxon>Adinetida</taxon>
        <taxon>Adinetidae</taxon>
        <taxon>Adineta</taxon>
    </lineage>
</organism>
<dbReference type="SFLD" id="SFLDS00003">
    <property type="entry name" value="Haloacid_Dehalogenase"/>
    <property type="match status" value="1"/>
</dbReference>
<dbReference type="PANTHER" id="PTHR43611">
    <property type="entry name" value="ALPHA-D-GLUCOSE 1-PHOSPHATE PHOSPHATASE"/>
    <property type="match status" value="1"/>
</dbReference>
<dbReference type="InterPro" id="IPR023214">
    <property type="entry name" value="HAD_sf"/>
</dbReference>
<dbReference type="Proteomes" id="UP000663868">
    <property type="component" value="Unassembled WGS sequence"/>
</dbReference>
<gene>
    <name evidence="2" type="ORF">IZO911_LOCUS14537</name>
    <name evidence="3" type="ORF">KXQ929_LOCUS22190</name>
    <name evidence="4" type="ORF">OKA104_LOCUS31185</name>
    <name evidence="1" type="ORF">VCS650_LOCUS10791</name>
</gene>
<dbReference type="Proteomes" id="UP000663860">
    <property type="component" value="Unassembled WGS sequence"/>
</dbReference>
<dbReference type="EMBL" id="CAJNON010000078">
    <property type="protein sequence ID" value="CAF0928554.1"/>
    <property type="molecule type" value="Genomic_DNA"/>
</dbReference>
<proteinExistence type="predicted"/>
<dbReference type="Proteomes" id="UP000663881">
    <property type="component" value="Unassembled WGS sequence"/>
</dbReference>
<evidence type="ECO:0000313" key="5">
    <source>
        <dbReference type="Proteomes" id="UP000663860"/>
    </source>
</evidence>
<evidence type="ECO:0000313" key="4">
    <source>
        <dbReference type="EMBL" id="CAF4024644.1"/>
    </source>
</evidence>
<evidence type="ECO:0000313" key="2">
    <source>
        <dbReference type="EMBL" id="CAF0942852.1"/>
    </source>
</evidence>
<dbReference type="AlphaFoldDB" id="A0A814CDE1"/>
<dbReference type="SFLD" id="SFLDG01129">
    <property type="entry name" value="C1.5:_HAD__Beta-PGM__Phosphata"/>
    <property type="match status" value="1"/>
</dbReference>
<dbReference type="Proteomes" id="UP000663891">
    <property type="component" value="Unassembled WGS sequence"/>
</dbReference>
<dbReference type="InterPro" id="IPR036412">
    <property type="entry name" value="HAD-like_sf"/>
</dbReference>
<comment type="caution">
    <text evidence="2">The sequence shown here is derived from an EMBL/GenBank/DDBJ whole genome shotgun (WGS) entry which is preliminary data.</text>
</comment>
<name>A0A814CDE1_9BILA</name>
<dbReference type="EMBL" id="CAJOBB010001678">
    <property type="protein sequence ID" value="CAF3889242.1"/>
    <property type="molecule type" value="Genomic_DNA"/>
</dbReference>
<sequence length="226" mass="26345">MSLTSHIKSHTNTEDSQQHKIRVIAFDYGKVSGVLFHDGKQRAVDKLKKEHGYDGDIIWKLMTSPESWDLRRGNICSNDFWKWAQEQLPKGYNSQLICDTWCNEYIMDKDILDLLRRLKGHNYRIISYTDGIPERVEYLENKYHFRHYFDAEVQSSDWQAVKTDEAFAQALLKTAECETDPDALLLIDDQEDEVQHVKKLGANVILYKTGFLNELVNSLRNIGIQC</sequence>
<dbReference type="PANTHER" id="PTHR43611:SF3">
    <property type="entry name" value="FLAVIN MONONUCLEOTIDE HYDROLASE 1, CHLOROPLATIC"/>
    <property type="match status" value="1"/>
</dbReference>
<evidence type="ECO:0000313" key="3">
    <source>
        <dbReference type="EMBL" id="CAF3889242.1"/>
    </source>
</evidence>